<evidence type="ECO:0000256" key="5">
    <source>
        <dbReference type="ARBA" id="ARBA00023136"/>
    </source>
</evidence>
<dbReference type="InterPro" id="IPR001902">
    <property type="entry name" value="SLC26A/SulP_fam"/>
</dbReference>
<evidence type="ECO:0000259" key="6">
    <source>
        <dbReference type="PROSITE" id="PS50801"/>
    </source>
</evidence>
<dbReference type="SUPFAM" id="SSF52091">
    <property type="entry name" value="SpoIIaa-like"/>
    <property type="match status" value="1"/>
</dbReference>
<dbReference type="InterPro" id="IPR011547">
    <property type="entry name" value="SLC26A/SulP_dom"/>
</dbReference>
<evidence type="ECO:0000256" key="3">
    <source>
        <dbReference type="ARBA" id="ARBA00022692"/>
    </source>
</evidence>
<keyword evidence="3" id="KW-0812">Transmembrane</keyword>
<keyword evidence="8" id="KW-1185">Reference proteome</keyword>
<sequence length="301" mass="33589">MLPQCILSPSSHPGLRTMECGVVCCVERHHLEENRPSYKVGYPPRKRLVRELADTVKETPFTDEPLRQYKNPIWKNKILIRLKVNHIKKGINPSSFTQIYFTGPSAGKAFKIGIICGIIGLTEAVAIGRTFAALKDYQLDGNKEMVALGTMNIVGSMTSCYAATGTTLYRNIEQYPDTTKVPGVVIVRVDSAIYFSNSNYVRDRTLRWLADEEEEVKANGQPTIRLLIVDMSPVINIDTGGIHALEDIYKSLQKRGIEFVLANPGPVVIEKLDASKFSELINHKKIFLTVADAVMSYSLKV</sequence>
<dbReference type="CDD" id="cd07042">
    <property type="entry name" value="STAS_SulP_like_sulfate_transporter"/>
    <property type="match status" value="1"/>
</dbReference>
<evidence type="ECO:0000256" key="4">
    <source>
        <dbReference type="ARBA" id="ARBA00022989"/>
    </source>
</evidence>
<dbReference type="PROSITE" id="PS50801">
    <property type="entry name" value="STAS"/>
    <property type="match status" value="1"/>
</dbReference>
<reference evidence="7 8" key="1">
    <citation type="submission" date="2023-10" db="EMBL/GenBank/DDBJ databases">
        <title>Chromosome-scale genome assembly provides insights into flower coloration mechanisms of Canna indica.</title>
        <authorList>
            <person name="Li C."/>
        </authorList>
    </citation>
    <scope>NUCLEOTIDE SEQUENCE [LARGE SCALE GENOMIC DNA]</scope>
    <source>
        <tissue evidence="7">Flower</tissue>
    </source>
</reference>
<dbReference type="Pfam" id="PF00916">
    <property type="entry name" value="Sulfate_transp"/>
    <property type="match status" value="1"/>
</dbReference>
<accession>A0AAQ3QS37</accession>
<keyword evidence="2" id="KW-0813">Transport</keyword>
<keyword evidence="5" id="KW-0472">Membrane</keyword>
<dbReference type="EMBL" id="CP136898">
    <property type="protein sequence ID" value="WOL19408.1"/>
    <property type="molecule type" value="Genomic_DNA"/>
</dbReference>
<dbReference type="FunFam" id="3.30.750.24:FF:000002">
    <property type="entry name" value="Sulfate transporter 31"/>
    <property type="match status" value="1"/>
</dbReference>
<dbReference type="Gene3D" id="3.30.750.24">
    <property type="entry name" value="STAS domain"/>
    <property type="match status" value="1"/>
</dbReference>
<dbReference type="PANTHER" id="PTHR11814">
    <property type="entry name" value="SULFATE TRANSPORTER"/>
    <property type="match status" value="1"/>
</dbReference>
<dbReference type="GO" id="GO:0016020">
    <property type="term" value="C:membrane"/>
    <property type="evidence" value="ECO:0007669"/>
    <property type="project" value="UniProtKB-SubCell"/>
</dbReference>
<comment type="subcellular location">
    <subcellularLocation>
        <location evidence="1">Membrane</location>
        <topology evidence="1">Multi-pass membrane protein</topology>
    </subcellularLocation>
</comment>
<keyword evidence="4" id="KW-1133">Transmembrane helix</keyword>
<dbReference type="AlphaFoldDB" id="A0AAQ3QS37"/>
<dbReference type="InterPro" id="IPR036513">
    <property type="entry name" value="STAS_dom_sf"/>
</dbReference>
<gene>
    <name evidence="7" type="ORF">Cni_G28206</name>
</gene>
<dbReference type="InterPro" id="IPR002645">
    <property type="entry name" value="STAS_dom"/>
</dbReference>
<dbReference type="Proteomes" id="UP001327560">
    <property type="component" value="Chromosome 9"/>
</dbReference>
<evidence type="ECO:0000313" key="8">
    <source>
        <dbReference type="Proteomes" id="UP001327560"/>
    </source>
</evidence>
<proteinExistence type="predicted"/>
<evidence type="ECO:0000256" key="1">
    <source>
        <dbReference type="ARBA" id="ARBA00004141"/>
    </source>
</evidence>
<evidence type="ECO:0000256" key="2">
    <source>
        <dbReference type="ARBA" id="ARBA00022448"/>
    </source>
</evidence>
<organism evidence="7 8">
    <name type="scientific">Canna indica</name>
    <name type="common">Indian-shot</name>
    <dbReference type="NCBI Taxonomy" id="4628"/>
    <lineage>
        <taxon>Eukaryota</taxon>
        <taxon>Viridiplantae</taxon>
        <taxon>Streptophyta</taxon>
        <taxon>Embryophyta</taxon>
        <taxon>Tracheophyta</taxon>
        <taxon>Spermatophyta</taxon>
        <taxon>Magnoliopsida</taxon>
        <taxon>Liliopsida</taxon>
        <taxon>Zingiberales</taxon>
        <taxon>Cannaceae</taxon>
        <taxon>Canna</taxon>
    </lineage>
</organism>
<name>A0AAQ3QS37_9LILI</name>
<evidence type="ECO:0000313" key="7">
    <source>
        <dbReference type="EMBL" id="WOL19408.1"/>
    </source>
</evidence>
<dbReference type="Pfam" id="PF01740">
    <property type="entry name" value="STAS"/>
    <property type="match status" value="1"/>
</dbReference>
<dbReference type="GO" id="GO:0055085">
    <property type="term" value="P:transmembrane transport"/>
    <property type="evidence" value="ECO:0007669"/>
    <property type="project" value="InterPro"/>
</dbReference>
<protein>
    <recommendedName>
        <fullName evidence="6">STAS domain-containing protein</fullName>
    </recommendedName>
</protein>
<feature type="domain" description="STAS" evidence="6">
    <location>
        <begin position="174"/>
        <end position="297"/>
    </location>
</feature>